<dbReference type="Proteomes" id="UP000524237">
    <property type="component" value="Unassembled WGS sequence"/>
</dbReference>
<dbReference type="AlphaFoldDB" id="A0A7W3JS14"/>
<dbReference type="RefSeq" id="WP_182483645.1">
    <property type="nucleotide sequence ID" value="NZ_JACGWU010000001.1"/>
</dbReference>
<organism evidence="3 4">
    <name type="scientific">Alpinimonas psychrophila</name>
    <dbReference type="NCBI Taxonomy" id="748908"/>
    <lineage>
        <taxon>Bacteria</taxon>
        <taxon>Bacillati</taxon>
        <taxon>Actinomycetota</taxon>
        <taxon>Actinomycetes</taxon>
        <taxon>Micrococcales</taxon>
        <taxon>Microbacteriaceae</taxon>
        <taxon>Alpinimonas</taxon>
    </lineage>
</organism>
<dbReference type="SUPFAM" id="SSF56219">
    <property type="entry name" value="DNase I-like"/>
    <property type="match status" value="1"/>
</dbReference>
<proteinExistence type="predicted"/>
<keyword evidence="4" id="KW-1185">Reference proteome</keyword>
<dbReference type="Gene3D" id="3.60.10.10">
    <property type="entry name" value="Endonuclease/exonuclease/phosphatase"/>
    <property type="match status" value="1"/>
</dbReference>
<feature type="transmembrane region" description="Helical" evidence="1">
    <location>
        <begin position="72"/>
        <end position="89"/>
    </location>
</feature>
<dbReference type="InterPro" id="IPR005135">
    <property type="entry name" value="Endo/exonuclease/phosphatase"/>
</dbReference>
<feature type="domain" description="Endonuclease/exonuclease/phosphatase" evidence="2">
    <location>
        <begin position="115"/>
        <end position="328"/>
    </location>
</feature>
<dbReference type="GO" id="GO:0004527">
    <property type="term" value="F:exonuclease activity"/>
    <property type="evidence" value="ECO:0007669"/>
    <property type="project" value="UniProtKB-KW"/>
</dbReference>
<dbReference type="InterPro" id="IPR036691">
    <property type="entry name" value="Endo/exonu/phosph_ase_sf"/>
</dbReference>
<keyword evidence="3" id="KW-0255">Endonuclease</keyword>
<keyword evidence="1" id="KW-1133">Transmembrane helix</keyword>
<keyword evidence="3" id="KW-0269">Exonuclease</keyword>
<reference evidence="3 4" key="1">
    <citation type="submission" date="2020-07" db="EMBL/GenBank/DDBJ databases">
        <title>Sequencing the genomes of 1000 actinobacteria strains.</title>
        <authorList>
            <person name="Klenk H.-P."/>
        </authorList>
    </citation>
    <scope>NUCLEOTIDE SEQUENCE [LARGE SCALE GENOMIC DNA]</scope>
    <source>
        <strain evidence="3 4">DSM 23737</strain>
    </source>
</reference>
<comment type="caution">
    <text evidence="3">The sequence shown here is derived from an EMBL/GenBank/DDBJ whole genome shotgun (WGS) entry which is preliminary data.</text>
</comment>
<dbReference type="GO" id="GO:0004519">
    <property type="term" value="F:endonuclease activity"/>
    <property type="evidence" value="ECO:0007669"/>
    <property type="project" value="UniProtKB-KW"/>
</dbReference>
<accession>A0A7W3JS14</accession>
<evidence type="ECO:0000256" key="1">
    <source>
        <dbReference type="SAM" id="Phobius"/>
    </source>
</evidence>
<dbReference type="Pfam" id="PF03372">
    <property type="entry name" value="Exo_endo_phos"/>
    <property type="match status" value="1"/>
</dbReference>
<evidence type="ECO:0000313" key="3">
    <source>
        <dbReference type="EMBL" id="MBA8828194.1"/>
    </source>
</evidence>
<evidence type="ECO:0000259" key="2">
    <source>
        <dbReference type="Pfam" id="PF03372"/>
    </source>
</evidence>
<keyword evidence="3" id="KW-0540">Nuclease</keyword>
<sequence length="345" mass="35881">MFSRFLAPLVGLASMAFLGLAFWPELVGLSRTWPWAGIVALRGSAVIVALLLAIGLLLLGRLGRPIRTLTKPVGFWLVVFIAASGWVLYDRGLGFDNGSTTASASNAQPGDVTVLSWNTMGDKPAALAIANLALENQANVVVLVETSAETAHNVALIIGQGGIPVTEHAIAFDSDYIAHSTVILIADSLGEYEIDDSVGNTAISPSIIAVPVSGQGPTLVAAHAVSPNALSMGLWRSDLNWLKAACERDNVILAGDLNATVDNLSGMTTPGTTGTQLGSCVDAALTTKNAGVGTWPSWVPAWLGAPIDHVMASPSWTVSAFRVLTDVDTGGADHRPVVSTLTRTP</sequence>
<keyword evidence="1" id="KW-0812">Transmembrane</keyword>
<evidence type="ECO:0000313" key="4">
    <source>
        <dbReference type="Proteomes" id="UP000524237"/>
    </source>
</evidence>
<protein>
    <submittedName>
        <fullName evidence="3">Endonuclease/exonuclease/phosphatase (EEP) superfamily protein YafD</fullName>
    </submittedName>
</protein>
<keyword evidence="1" id="KW-0472">Membrane</keyword>
<keyword evidence="3" id="KW-0378">Hydrolase</keyword>
<gene>
    <name evidence="3" type="ORF">FB555_000265</name>
</gene>
<feature type="transmembrane region" description="Helical" evidence="1">
    <location>
        <begin position="35"/>
        <end position="60"/>
    </location>
</feature>
<name>A0A7W3JS14_9MICO</name>
<feature type="transmembrane region" description="Helical" evidence="1">
    <location>
        <begin position="5"/>
        <end position="23"/>
    </location>
</feature>
<dbReference type="EMBL" id="JACGWU010000001">
    <property type="protein sequence ID" value="MBA8828194.1"/>
    <property type="molecule type" value="Genomic_DNA"/>
</dbReference>